<sequence>MSIIGEAFVSMLVDGLAALVEDEVTMLWGVKSEIKRLQDSLQTINDVLADAESKMVQRKAIGMWLKKLKDIMYDADDILDECRIKAEKSKAAVSSGCQPCSCFGKIVFAHQIGRRIKGLNRKLDDICAEKSKFDLQVSSADNSDHRSASRVSRKTSPVAEPDIVGSKIEEDTDKLVELLIKEDSRDNILVYAIVGTGGIGKTTLARKIFNEERIKTKFPIKLWVCVSKDFEETSLLKDVIAQAIPEGRLAGDPSRAELDTKVADTVTNKKFLLVLDDVWDPKVWNDLLRNPLQGGATGSSVLVTTRNHGVASRMKAVRPHHQVEVLSAADGWALLRKKVVLSREEGEIEDLVDIGEEIVVKCGGLPLAIKTIGGVLSMKSRTKTEWERVLKTLSSNAWSSLTDFPQEVQPALWLSYEDLPSHLKQCFLYYSLFPEDYIFNRDKLIYCWISEGFIHEEGDLTLEELGEDYYGELVQRSFLQPYPPLYGEFESTRCTVHDLLWSFARFLARDENLVVKDGVEVPINSSSLKPRRIRRYVTKENCQASIGALEGHKSLRTLLLCLAGSHVVQENDIDNLIKKTPCLRVLHVSGPQIIKLPDSLGNLIHLRYLDLSISGISELPESIENLVNLQFLILQSCDYLRNLPKGIGKLHNLQCLDLLGTELEGIPIEIANLHRLRRLAISNCDIRPQLPSLGKLPDLDYLSIDKAFAVKKIGTEFLGQKPDCSSDQVGRMQIFPKLTKLIFHDLPNWEEWEWDVKDDDRLIAVPKLQELALLDCPKLRSLPSSLVRMSLPLQSLI</sequence>
<dbReference type="Gene3D" id="1.10.10.10">
    <property type="entry name" value="Winged helix-like DNA-binding domain superfamily/Winged helix DNA-binding domain"/>
    <property type="match status" value="1"/>
</dbReference>
<dbReference type="SUPFAM" id="SSF52540">
    <property type="entry name" value="P-loop containing nucleoside triphosphate hydrolases"/>
    <property type="match status" value="1"/>
</dbReference>
<dbReference type="Gene3D" id="3.40.50.300">
    <property type="entry name" value="P-loop containing nucleotide triphosphate hydrolases"/>
    <property type="match status" value="1"/>
</dbReference>
<dbReference type="SUPFAM" id="SSF52058">
    <property type="entry name" value="L domain-like"/>
    <property type="match status" value="1"/>
</dbReference>
<evidence type="ECO:0000256" key="6">
    <source>
        <dbReference type="ARBA" id="ARBA00022840"/>
    </source>
</evidence>
<dbReference type="KEGG" id="pda:103713855"/>
<evidence type="ECO:0000313" key="12">
    <source>
        <dbReference type="RefSeq" id="XP_008799125.2"/>
    </source>
</evidence>
<dbReference type="InterPro" id="IPR032675">
    <property type="entry name" value="LRR_dom_sf"/>
</dbReference>
<keyword evidence="11" id="KW-1185">Reference proteome</keyword>
<dbReference type="GO" id="GO:0043531">
    <property type="term" value="F:ADP binding"/>
    <property type="evidence" value="ECO:0007669"/>
    <property type="project" value="InterPro"/>
</dbReference>
<dbReference type="FunFam" id="1.10.10.10:FF:000322">
    <property type="entry name" value="Probable disease resistance protein At1g63360"/>
    <property type="match status" value="1"/>
</dbReference>
<dbReference type="Pfam" id="PF23559">
    <property type="entry name" value="WHD_DRP"/>
    <property type="match status" value="1"/>
</dbReference>
<dbReference type="InterPro" id="IPR055414">
    <property type="entry name" value="LRR_R13L4/SHOC2-like"/>
</dbReference>
<proteinExistence type="inferred from homology"/>
<evidence type="ECO:0000259" key="8">
    <source>
        <dbReference type="Pfam" id="PF18052"/>
    </source>
</evidence>
<dbReference type="GO" id="GO:0009626">
    <property type="term" value="P:plant-type hypersensitive response"/>
    <property type="evidence" value="ECO:0007669"/>
    <property type="project" value="UniProtKB-ARBA"/>
</dbReference>
<keyword evidence="2" id="KW-0433">Leucine-rich repeat</keyword>
<dbReference type="InterPro" id="IPR002182">
    <property type="entry name" value="NB-ARC"/>
</dbReference>
<dbReference type="GO" id="GO:0002758">
    <property type="term" value="P:innate immune response-activating signaling pathway"/>
    <property type="evidence" value="ECO:0007669"/>
    <property type="project" value="UniProtKB-ARBA"/>
</dbReference>
<evidence type="ECO:0000259" key="7">
    <source>
        <dbReference type="Pfam" id="PF00931"/>
    </source>
</evidence>
<dbReference type="InterPro" id="IPR036388">
    <property type="entry name" value="WH-like_DNA-bd_sf"/>
</dbReference>
<dbReference type="PANTHER" id="PTHR36766:SF70">
    <property type="entry name" value="DISEASE RESISTANCE PROTEIN RGA4"/>
    <property type="match status" value="1"/>
</dbReference>
<gene>
    <name evidence="12" type="primary">LOC103713855</name>
</gene>
<evidence type="ECO:0000256" key="3">
    <source>
        <dbReference type="ARBA" id="ARBA00022737"/>
    </source>
</evidence>
<evidence type="ECO:0000256" key="4">
    <source>
        <dbReference type="ARBA" id="ARBA00022741"/>
    </source>
</evidence>
<protein>
    <submittedName>
        <fullName evidence="12">Disease resistance protein RGA3</fullName>
    </submittedName>
</protein>
<dbReference type="Proteomes" id="UP000228380">
    <property type="component" value="Unplaced"/>
</dbReference>
<evidence type="ECO:0000256" key="1">
    <source>
        <dbReference type="ARBA" id="ARBA00008894"/>
    </source>
</evidence>
<dbReference type="GO" id="GO:0005524">
    <property type="term" value="F:ATP binding"/>
    <property type="evidence" value="ECO:0007669"/>
    <property type="project" value="UniProtKB-KW"/>
</dbReference>
<accession>A0A8B7CH60</accession>
<dbReference type="FunFam" id="3.40.50.300:FF:001091">
    <property type="entry name" value="Probable disease resistance protein At1g61300"/>
    <property type="match status" value="1"/>
</dbReference>
<dbReference type="OrthoDB" id="1534087at2759"/>
<reference evidence="12" key="1">
    <citation type="submission" date="2025-08" db="UniProtKB">
        <authorList>
            <consortium name="RefSeq"/>
        </authorList>
    </citation>
    <scope>IDENTIFICATION</scope>
    <source>
        <tissue evidence="12">Young leaves</tissue>
    </source>
</reference>
<dbReference type="Gene3D" id="1.20.5.4130">
    <property type="match status" value="1"/>
</dbReference>
<dbReference type="Pfam" id="PF18052">
    <property type="entry name" value="Rx_N"/>
    <property type="match status" value="1"/>
</dbReference>
<dbReference type="GeneID" id="103713855"/>
<dbReference type="Pfam" id="PF23598">
    <property type="entry name" value="LRR_14"/>
    <property type="match status" value="1"/>
</dbReference>
<evidence type="ECO:0000256" key="5">
    <source>
        <dbReference type="ARBA" id="ARBA00022821"/>
    </source>
</evidence>
<dbReference type="GO" id="GO:0042742">
    <property type="term" value="P:defense response to bacterium"/>
    <property type="evidence" value="ECO:0007669"/>
    <property type="project" value="UniProtKB-ARBA"/>
</dbReference>
<evidence type="ECO:0000256" key="2">
    <source>
        <dbReference type="ARBA" id="ARBA00022614"/>
    </source>
</evidence>
<comment type="similarity">
    <text evidence="1">Belongs to the disease resistance NB-LRR family.</text>
</comment>
<dbReference type="AlphaFoldDB" id="A0A8B7CH60"/>
<feature type="domain" description="Disease resistance R13L4/SHOC-2-like LRR" evidence="10">
    <location>
        <begin position="571"/>
        <end position="792"/>
    </location>
</feature>
<feature type="domain" description="NB-ARC" evidence="7">
    <location>
        <begin position="169"/>
        <end position="341"/>
    </location>
</feature>
<keyword evidence="4" id="KW-0547">Nucleotide-binding</keyword>
<dbReference type="Pfam" id="PF00931">
    <property type="entry name" value="NB-ARC"/>
    <property type="match status" value="1"/>
</dbReference>
<dbReference type="PRINTS" id="PR00364">
    <property type="entry name" value="DISEASERSIST"/>
</dbReference>
<feature type="domain" description="Disease resistance N-terminal" evidence="8">
    <location>
        <begin position="8"/>
        <end position="94"/>
    </location>
</feature>
<keyword evidence="3" id="KW-0677">Repeat</keyword>
<organism evidence="11 12">
    <name type="scientific">Phoenix dactylifera</name>
    <name type="common">Date palm</name>
    <dbReference type="NCBI Taxonomy" id="42345"/>
    <lineage>
        <taxon>Eukaryota</taxon>
        <taxon>Viridiplantae</taxon>
        <taxon>Streptophyta</taxon>
        <taxon>Embryophyta</taxon>
        <taxon>Tracheophyta</taxon>
        <taxon>Spermatophyta</taxon>
        <taxon>Magnoliopsida</taxon>
        <taxon>Liliopsida</taxon>
        <taxon>Arecaceae</taxon>
        <taxon>Coryphoideae</taxon>
        <taxon>Phoeniceae</taxon>
        <taxon>Phoenix</taxon>
    </lineage>
</organism>
<dbReference type="InterPro" id="IPR041118">
    <property type="entry name" value="Rx_N"/>
</dbReference>
<keyword evidence="6" id="KW-0067">ATP-binding</keyword>
<dbReference type="InterPro" id="IPR058922">
    <property type="entry name" value="WHD_DRP"/>
</dbReference>
<feature type="domain" description="Disease resistance protein winged helix" evidence="9">
    <location>
        <begin position="432"/>
        <end position="503"/>
    </location>
</feature>
<dbReference type="Gene3D" id="1.10.8.430">
    <property type="entry name" value="Helical domain of apoptotic protease-activating factors"/>
    <property type="match status" value="1"/>
</dbReference>
<name>A0A8B7CH60_PHODC</name>
<dbReference type="PANTHER" id="PTHR36766">
    <property type="entry name" value="PLANT BROAD-SPECTRUM MILDEW RESISTANCE PROTEIN RPW8"/>
    <property type="match status" value="1"/>
</dbReference>
<evidence type="ECO:0000313" key="11">
    <source>
        <dbReference type="Proteomes" id="UP000228380"/>
    </source>
</evidence>
<dbReference type="InterPro" id="IPR042197">
    <property type="entry name" value="Apaf_helical"/>
</dbReference>
<evidence type="ECO:0000259" key="9">
    <source>
        <dbReference type="Pfam" id="PF23559"/>
    </source>
</evidence>
<dbReference type="CDD" id="cd14798">
    <property type="entry name" value="RX-CC_like"/>
    <property type="match status" value="1"/>
</dbReference>
<keyword evidence="5" id="KW-0611">Plant defense</keyword>
<dbReference type="InterPro" id="IPR027417">
    <property type="entry name" value="P-loop_NTPase"/>
</dbReference>
<dbReference type="InterPro" id="IPR038005">
    <property type="entry name" value="RX-like_CC"/>
</dbReference>
<dbReference type="Gene3D" id="3.80.10.10">
    <property type="entry name" value="Ribonuclease Inhibitor"/>
    <property type="match status" value="1"/>
</dbReference>
<dbReference type="RefSeq" id="XP_008799125.2">
    <property type="nucleotide sequence ID" value="XM_008800903.4"/>
</dbReference>
<evidence type="ECO:0000259" key="10">
    <source>
        <dbReference type="Pfam" id="PF23598"/>
    </source>
</evidence>